<keyword evidence="2" id="KW-1185">Reference proteome</keyword>
<name>A0ABU7LZI3_9PROT</name>
<dbReference type="InterPro" id="IPR011257">
    <property type="entry name" value="DNA_glycosylase"/>
</dbReference>
<dbReference type="EMBL" id="JAZDRO010000004">
    <property type="protein sequence ID" value="MEE2566949.1"/>
    <property type="molecule type" value="Genomic_DNA"/>
</dbReference>
<accession>A0ABU7LZI3</accession>
<dbReference type="PANTHER" id="PTHR30037:SF3">
    <property type="entry name" value="BLR0857 PROTEIN"/>
    <property type="match status" value="1"/>
</dbReference>
<dbReference type="PANTHER" id="PTHR30037">
    <property type="entry name" value="DNA-3-METHYLADENINE GLYCOSYLASE 1"/>
    <property type="match status" value="1"/>
</dbReference>
<dbReference type="RefSeq" id="WP_330196505.1">
    <property type="nucleotide sequence ID" value="NZ_JAZDRO010000004.1"/>
</dbReference>
<reference evidence="1 2" key="1">
    <citation type="submission" date="2024-01" db="EMBL/GenBank/DDBJ databases">
        <title>Hyphobacterium bacterium isolated from marine sediment.</title>
        <authorList>
            <person name="Zhao S."/>
        </authorList>
    </citation>
    <scope>NUCLEOTIDE SEQUENCE [LARGE SCALE GENOMIC DNA]</scope>
    <source>
        <strain evidence="1 2">Y60-23</strain>
    </source>
</reference>
<dbReference type="EC" id="3.2.2.20" evidence="1"/>
<protein>
    <submittedName>
        <fullName evidence="1">DNA-3-methyladenine glycosylase I</fullName>
        <ecNumber evidence="1">3.2.2.20</ecNumber>
    </submittedName>
</protein>
<proteinExistence type="predicted"/>
<sequence length="249" mass="27400">MSRRIPFGPDPHQSILPREGGRAVRSFDEIHALAEDHHGPSGVEEKLSRPVPAKELKSRTDAWWLGEMTKAVFQSGFSWKVIQAKWPGFEAAFDGFDPHTVAMYSDDDVARLTSDTRIVRNGAKIMATVANAQFVLATAKEHGSFGAFLAGWPVSDQAGLLEHFKQHASRLSGSTGQYFLRFTGWDAWIASGDVVKALIREGVIDKPPTSKTALKKMQAAFDVWREQSGRSQTEISRILALSVGPSGEH</sequence>
<evidence type="ECO:0000313" key="2">
    <source>
        <dbReference type="Proteomes" id="UP001310692"/>
    </source>
</evidence>
<organism evidence="1 2">
    <name type="scientific">Hyphobacterium marinum</name>
    <dbReference type="NCBI Taxonomy" id="3116574"/>
    <lineage>
        <taxon>Bacteria</taxon>
        <taxon>Pseudomonadati</taxon>
        <taxon>Pseudomonadota</taxon>
        <taxon>Alphaproteobacteria</taxon>
        <taxon>Maricaulales</taxon>
        <taxon>Maricaulaceae</taxon>
        <taxon>Hyphobacterium</taxon>
    </lineage>
</organism>
<gene>
    <name evidence="1" type="ORF">V0U35_09675</name>
</gene>
<evidence type="ECO:0000313" key="1">
    <source>
        <dbReference type="EMBL" id="MEE2566949.1"/>
    </source>
</evidence>
<keyword evidence="1" id="KW-0326">Glycosidase</keyword>
<dbReference type="Gene3D" id="1.10.340.30">
    <property type="entry name" value="Hypothetical protein, domain 2"/>
    <property type="match status" value="1"/>
</dbReference>
<dbReference type="InterPro" id="IPR005019">
    <property type="entry name" value="Adenine_glyco"/>
</dbReference>
<comment type="caution">
    <text evidence="1">The sequence shown here is derived from an EMBL/GenBank/DDBJ whole genome shotgun (WGS) entry which is preliminary data.</text>
</comment>
<dbReference type="Proteomes" id="UP001310692">
    <property type="component" value="Unassembled WGS sequence"/>
</dbReference>
<keyword evidence="1" id="KW-0378">Hydrolase</keyword>
<dbReference type="InterPro" id="IPR052891">
    <property type="entry name" value="DNA-3mA_glycosylase"/>
</dbReference>
<dbReference type="SUPFAM" id="SSF48150">
    <property type="entry name" value="DNA-glycosylase"/>
    <property type="match status" value="1"/>
</dbReference>
<dbReference type="Pfam" id="PF03352">
    <property type="entry name" value="Adenine_glyco"/>
    <property type="match status" value="1"/>
</dbReference>
<dbReference type="GO" id="GO:0008725">
    <property type="term" value="F:DNA-3-methyladenine glycosylase activity"/>
    <property type="evidence" value="ECO:0007669"/>
    <property type="project" value="UniProtKB-EC"/>
</dbReference>